<proteinExistence type="predicted"/>
<sequence length="176" mass="19278">MPDTPTPSATFTSRLITLARENPDQVRWISAVVSIFLLVYFLPAGTMRFDNAVLEGIRLTHWYAQEHVILCLLPSFVIAGAMAAYLSQGAVMRYLGPSAPKRVAFGIAIYAFKWHISALLAGLFALLLIRRWGWPLRQVTMLAGAVVLAALLAGPALSLPNMLVIRTIMGTQKTVV</sequence>
<keyword evidence="1" id="KW-0472">Membrane</keyword>
<dbReference type="RefSeq" id="WP_245784120.1">
    <property type="nucleotide sequence ID" value="NZ_FPBP01000001.1"/>
</dbReference>
<feature type="transmembrane region" description="Helical" evidence="1">
    <location>
        <begin position="107"/>
        <end position="129"/>
    </location>
</feature>
<evidence type="ECO:0000313" key="3">
    <source>
        <dbReference type="Proteomes" id="UP000198693"/>
    </source>
</evidence>
<dbReference type="PANTHER" id="PTHR43299">
    <property type="entry name" value="UPF0718 PROTEIN YRAQ"/>
    <property type="match status" value="1"/>
</dbReference>
<protein>
    <submittedName>
        <fullName evidence="2">Uncharacterized protein</fullName>
    </submittedName>
</protein>
<name>A0A1I7FGF0_9GAMM</name>
<keyword evidence="1" id="KW-1133">Transmembrane helix</keyword>
<feature type="transmembrane region" description="Helical" evidence="1">
    <location>
        <begin position="28"/>
        <end position="47"/>
    </location>
</feature>
<evidence type="ECO:0000313" key="2">
    <source>
        <dbReference type="EMBL" id="SFU35260.1"/>
    </source>
</evidence>
<keyword evidence="1" id="KW-0812">Transmembrane</keyword>
<feature type="transmembrane region" description="Helical" evidence="1">
    <location>
        <begin position="68"/>
        <end position="87"/>
    </location>
</feature>
<dbReference type="PANTHER" id="PTHR43299:SF1">
    <property type="entry name" value="UPF0718 PROTEIN YRAQ"/>
    <property type="match status" value="1"/>
</dbReference>
<feature type="transmembrane region" description="Helical" evidence="1">
    <location>
        <begin position="141"/>
        <end position="159"/>
    </location>
</feature>
<dbReference type="GO" id="GO:0005886">
    <property type="term" value="C:plasma membrane"/>
    <property type="evidence" value="ECO:0007669"/>
    <property type="project" value="TreeGrafter"/>
</dbReference>
<dbReference type="AlphaFoldDB" id="A0A1I7FGF0"/>
<organism evidence="2 3">
    <name type="scientific">Halomonas korlensis</name>
    <dbReference type="NCBI Taxonomy" id="463301"/>
    <lineage>
        <taxon>Bacteria</taxon>
        <taxon>Pseudomonadati</taxon>
        <taxon>Pseudomonadota</taxon>
        <taxon>Gammaproteobacteria</taxon>
        <taxon>Oceanospirillales</taxon>
        <taxon>Halomonadaceae</taxon>
        <taxon>Halomonas</taxon>
    </lineage>
</organism>
<keyword evidence="3" id="KW-1185">Reference proteome</keyword>
<dbReference type="STRING" id="463301.SAMN04487955_101468"/>
<reference evidence="3" key="1">
    <citation type="submission" date="2016-10" db="EMBL/GenBank/DDBJ databases">
        <authorList>
            <person name="Varghese N."/>
            <person name="Submissions S."/>
        </authorList>
    </citation>
    <scope>NUCLEOTIDE SEQUENCE [LARGE SCALE GENOMIC DNA]</scope>
    <source>
        <strain evidence="3">CGMCC 1.6981</strain>
    </source>
</reference>
<evidence type="ECO:0000256" key="1">
    <source>
        <dbReference type="SAM" id="Phobius"/>
    </source>
</evidence>
<dbReference type="EMBL" id="FPBP01000001">
    <property type="protein sequence ID" value="SFU35260.1"/>
    <property type="molecule type" value="Genomic_DNA"/>
</dbReference>
<dbReference type="Proteomes" id="UP000198693">
    <property type="component" value="Unassembled WGS sequence"/>
</dbReference>
<accession>A0A1I7FGF0</accession>
<gene>
    <name evidence="2" type="ORF">SAMN04487955_101468</name>
</gene>